<sequence>MSKFPKFLSVQFVSDMSELILDGFNRHDRIFREANLDAMQSFESQNRVGIHEHIKGRIEYSDDRDDDRVKGRIVSLADKCGTFHFDSEIWQQVKLPKGVTPSLFSYPQHLRFINKQTTLSNERISE</sequence>
<name>A0A1W2ATR9_9BURK</name>
<dbReference type="AlphaFoldDB" id="A0A1W2ATR9"/>
<dbReference type="OrthoDB" id="5287793at2"/>
<dbReference type="STRING" id="1938817.SAMN06296008_11087"/>
<dbReference type="RefSeq" id="WP_084284050.1">
    <property type="nucleotide sequence ID" value="NZ_FWXJ01000010.1"/>
</dbReference>
<evidence type="ECO:0000313" key="3">
    <source>
        <dbReference type="Proteomes" id="UP000192708"/>
    </source>
</evidence>
<gene>
    <name evidence="2" type="ORF">SAMN06296008_11087</name>
</gene>
<dbReference type="GO" id="GO:0016301">
    <property type="term" value="F:kinase activity"/>
    <property type="evidence" value="ECO:0007669"/>
    <property type="project" value="UniProtKB-KW"/>
</dbReference>
<keyword evidence="2" id="KW-0808">Transferase</keyword>
<proteinExistence type="predicted"/>
<dbReference type="Pfam" id="PF20423">
    <property type="entry name" value="AceK_regulatory"/>
    <property type="match status" value="1"/>
</dbReference>
<accession>A0A1W2ATR9</accession>
<dbReference type="EMBL" id="FWXJ01000010">
    <property type="protein sequence ID" value="SMC64096.1"/>
    <property type="molecule type" value="Genomic_DNA"/>
</dbReference>
<organism evidence="2 3">
    <name type="scientific">Polynucleobacter kasalickyi</name>
    <dbReference type="NCBI Taxonomy" id="1938817"/>
    <lineage>
        <taxon>Bacteria</taxon>
        <taxon>Pseudomonadati</taxon>
        <taxon>Pseudomonadota</taxon>
        <taxon>Betaproteobacteria</taxon>
        <taxon>Burkholderiales</taxon>
        <taxon>Burkholderiaceae</taxon>
        <taxon>Polynucleobacter</taxon>
    </lineage>
</organism>
<dbReference type="InterPro" id="IPR046854">
    <property type="entry name" value="AceK_regulatory"/>
</dbReference>
<keyword evidence="3" id="KW-1185">Reference proteome</keyword>
<protein>
    <submittedName>
        <fullName evidence="2">Isocitrate dehydrogenase kinase/phosphatase (AceK)</fullName>
    </submittedName>
</protein>
<reference evidence="2 3" key="1">
    <citation type="submission" date="2017-04" db="EMBL/GenBank/DDBJ databases">
        <authorList>
            <person name="Afonso C.L."/>
            <person name="Miller P.J."/>
            <person name="Scott M.A."/>
            <person name="Spackman E."/>
            <person name="Goraichik I."/>
            <person name="Dimitrov K.M."/>
            <person name="Suarez D.L."/>
            <person name="Swayne D.E."/>
        </authorList>
    </citation>
    <scope>NUCLEOTIDE SEQUENCE [LARGE SCALE GENOMIC DNA]</scope>
    <source>
        <strain evidence="2 3">VK13</strain>
    </source>
</reference>
<feature type="domain" description="Isocitrate dehydrogenase kinase/phosphatase (AceK) regulatory" evidence="1">
    <location>
        <begin position="18"/>
        <end position="94"/>
    </location>
</feature>
<evidence type="ECO:0000259" key="1">
    <source>
        <dbReference type="Pfam" id="PF20423"/>
    </source>
</evidence>
<evidence type="ECO:0000313" key="2">
    <source>
        <dbReference type="EMBL" id="SMC64096.1"/>
    </source>
</evidence>
<dbReference type="Proteomes" id="UP000192708">
    <property type="component" value="Unassembled WGS sequence"/>
</dbReference>
<keyword evidence="2" id="KW-0418">Kinase</keyword>